<dbReference type="Pfam" id="PF01067">
    <property type="entry name" value="Calpain_III"/>
    <property type="match status" value="1"/>
</dbReference>
<dbReference type="SMART" id="SM00230">
    <property type="entry name" value="CysPc"/>
    <property type="match status" value="1"/>
</dbReference>
<dbReference type="PROSITE" id="PS00139">
    <property type="entry name" value="THIOL_PROTEASE_CYS"/>
    <property type="match status" value="1"/>
</dbReference>
<evidence type="ECO:0000256" key="3">
    <source>
        <dbReference type="ARBA" id="ARBA00022801"/>
    </source>
</evidence>
<dbReference type="AlphaFoldDB" id="A0A0A9WMK7"/>
<feature type="active site" evidence="5 6">
    <location>
        <position position="75"/>
    </location>
</feature>
<dbReference type="GO" id="GO:0005737">
    <property type="term" value="C:cytoplasm"/>
    <property type="evidence" value="ECO:0007669"/>
    <property type="project" value="TreeGrafter"/>
</dbReference>
<dbReference type="InterPro" id="IPR036213">
    <property type="entry name" value="Calpain_III_sf"/>
</dbReference>
<feature type="active site" evidence="5 6">
    <location>
        <position position="234"/>
    </location>
</feature>
<evidence type="ECO:0000313" key="8">
    <source>
        <dbReference type="EMBL" id="JAG06085.1"/>
    </source>
</evidence>
<evidence type="ECO:0000256" key="2">
    <source>
        <dbReference type="ARBA" id="ARBA00022670"/>
    </source>
</evidence>
<dbReference type="Pfam" id="PF00648">
    <property type="entry name" value="Peptidase_C2"/>
    <property type="match status" value="1"/>
</dbReference>
<evidence type="ECO:0000256" key="4">
    <source>
        <dbReference type="ARBA" id="ARBA00022807"/>
    </source>
</evidence>
<keyword evidence="2 6" id="KW-0645">Protease</keyword>
<dbReference type="InterPro" id="IPR022684">
    <property type="entry name" value="Calpain_cysteine_protease"/>
</dbReference>
<dbReference type="GO" id="GO:0006508">
    <property type="term" value="P:proteolysis"/>
    <property type="evidence" value="ECO:0007669"/>
    <property type="project" value="UniProtKB-KW"/>
</dbReference>
<feature type="non-terminal residue" evidence="8">
    <location>
        <position position="497"/>
    </location>
</feature>
<evidence type="ECO:0000259" key="7">
    <source>
        <dbReference type="PROSITE" id="PS50203"/>
    </source>
</evidence>
<evidence type="ECO:0000256" key="5">
    <source>
        <dbReference type="PIRSR" id="PIRSR622684-1"/>
    </source>
</evidence>
<dbReference type="GO" id="GO:0004198">
    <property type="term" value="F:calcium-dependent cysteine-type endopeptidase activity"/>
    <property type="evidence" value="ECO:0007669"/>
    <property type="project" value="InterPro"/>
</dbReference>
<dbReference type="SUPFAM" id="SSF54001">
    <property type="entry name" value="Cysteine proteinases"/>
    <property type="match status" value="1"/>
</dbReference>
<dbReference type="SMART" id="SM00720">
    <property type="entry name" value="calpain_III"/>
    <property type="match status" value="1"/>
</dbReference>
<dbReference type="PANTHER" id="PTHR10183:SF433">
    <property type="entry name" value="CALPAIN-A-RELATED"/>
    <property type="match status" value="1"/>
</dbReference>
<dbReference type="InterPro" id="IPR022682">
    <property type="entry name" value="Calpain_domain_III"/>
</dbReference>
<protein>
    <submittedName>
        <fullName evidence="8">Calpain-A</fullName>
    </submittedName>
</protein>
<evidence type="ECO:0000256" key="1">
    <source>
        <dbReference type="ARBA" id="ARBA00007623"/>
    </source>
</evidence>
<dbReference type="InterPro" id="IPR038765">
    <property type="entry name" value="Papain-like_cys_pep_sf"/>
</dbReference>
<proteinExistence type="inferred from homology"/>
<comment type="similarity">
    <text evidence="1">Belongs to the peptidase C2 family.</text>
</comment>
<organism evidence="8">
    <name type="scientific">Lygus hesperus</name>
    <name type="common">Western plant bug</name>
    <dbReference type="NCBI Taxonomy" id="30085"/>
    <lineage>
        <taxon>Eukaryota</taxon>
        <taxon>Metazoa</taxon>
        <taxon>Ecdysozoa</taxon>
        <taxon>Arthropoda</taxon>
        <taxon>Hexapoda</taxon>
        <taxon>Insecta</taxon>
        <taxon>Pterygota</taxon>
        <taxon>Neoptera</taxon>
        <taxon>Paraneoptera</taxon>
        <taxon>Hemiptera</taxon>
        <taxon>Heteroptera</taxon>
        <taxon>Panheteroptera</taxon>
        <taxon>Cimicomorpha</taxon>
        <taxon>Miridae</taxon>
        <taxon>Mirini</taxon>
        <taxon>Lygus</taxon>
    </lineage>
</organism>
<dbReference type="PANTHER" id="PTHR10183">
    <property type="entry name" value="CALPAIN"/>
    <property type="match status" value="1"/>
</dbReference>
<dbReference type="Gene3D" id="2.60.120.380">
    <property type="match status" value="1"/>
</dbReference>
<name>A0A0A9WMK7_LYGHE</name>
<keyword evidence="4 6" id="KW-0788">Thiol protease</keyword>
<dbReference type="CDD" id="cd00044">
    <property type="entry name" value="CysPc"/>
    <property type="match status" value="1"/>
</dbReference>
<sequence>MNREEYIRTREMLLREGKLYEDKDFPASRKSLFYSNMNKDLEIVWKRPFDLVKKPRMFVDGPQRWDIIQGAIGNCWFVSALASICGYPKLVERIVPDSQTFYDNYCGMFYIRFWQFGQWVTIVIDDRLPINKSTNELIFIQSFRKEEFWSSIIEKAYAKFYGCYENLHGGRPSSGLLDLTGGISEWYQIKALPPNFHNRLLKYRNSNCILSCGIMGAPNAVAEEKIDGNLLSKHAYSITDVKTVEYLSMRKDLIRHELIRIKNPWGSVEWEGAWSKNSTQWKSIPEKKRLSLGLKTDEDGEFWMSYQDFLHNFTDIYVCSVEPQMLGTKTDPGVRWTSVSHLGEWNFDIPKTSNILHHSTIKFSQFQQFKVQLTDVDLYDSDNRCELVVALLQRSQRYHRQQGIPMLPIGYYIFLLERETEKLPLTDKFFKHNKPIATSRMSDSQEVTCRYKFPPGCYLIVPVTSPNKRGEFLLRLCYEKRGNIWGHVILYNTSKST</sequence>
<dbReference type="PRINTS" id="PR00704">
    <property type="entry name" value="CALPAIN"/>
</dbReference>
<feature type="active site" evidence="5 6">
    <location>
        <position position="263"/>
    </location>
</feature>
<dbReference type="PROSITE" id="PS50203">
    <property type="entry name" value="CALPAIN_CAT"/>
    <property type="match status" value="1"/>
</dbReference>
<dbReference type="EMBL" id="GBHO01037519">
    <property type="protein sequence ID" value="JAG06085.1"/>
    <property type="molecule type" value="Transcribed_RNA"/>
</dbReference>
<dbReference type="SUPFAM" id="SSF49758">
    <property type="entry name" value="Calpain large subunit, middle domain (domain III)"/>
    <property type="match status" value="1"/>
</dbReference>
<evidence type="ECO:0000256" key="6">
    <source>
        <dbReference type="PROSITE-ProRule" id="PRU00239"/>
    </source>
</evidence>
<dbReference type="InterPro" id="IPR000169">
    <property type="entry name" value="Pept_cys_AS"/>
</dbReference>
<dbReference type="Gene3D" id="3.90.70.10">
    <property type="entry name" value="Cysteine proteinases"/>
    <property type="match status" value="1"/>
</dbReference>
<dbReference type="InterPro" id="IPR001300">
    <property type="entry name" value="Peptidase_C2_calpain_cat"/>
</dbReference>
<gene>
    <name evidence="8" type="primary">CalpA_1</name>
    <name evidence="8" type="ORF">CM83_12822</name>
</gene>
<feature type="domain" description="Calpain catalytic" evidence="7">
    <location>
        <begin position="19"/>
        <end position="322"/>
    </location>
</feature>
<accession>A0A0A9WMK7</accession>
<keyword evidence="3 6" id="KW-0378">Hydrolase</keyword>
<dbReference type="InterPro" id="IPR022683">
    <property type="entry name" value="Calpain_III"/>
</dbReference>
<reference evidence="8" key="2">
    <citation type="submission" date="2014-07" db="EMBL/GenBank/DDBJ databases">
        <authorList>
            <person name="Hull J."/>
        </authorList>
    </citation>
    <scope>NUCLEOTIDE SEQUENCE</scope>
</reference>
<reference evidence="8" key="1">
    <citation type="journal article" date="2014" name="PLoS ONE">
        <title>Transcriptome-Based Identification of ABC Transporters in the Western Tarnished Plant Bug Lygus hesperus.</title>
        <authorList>
            <person name="Hull J.J."/>
            <person name="Chaney K."/>
            <person name="Geib S.M."/>
            <person name="Fabrick J.A."/>
            <person name="Brent C.S."/>
            <person name="Walsh D."/>
            <person name="Lavine L.C."/>
        </authorList>
    </citation>
    <scope>NUCLEOTIDE SEQUENCE</scope>
</reference>
<dbReference type="FunFam" id="3.90.70.10:FF:000114">
    <property type="entry name" value="Calpain a"/>
    <property type="match status" value="1"/>
</dbReference>